<evidence type="ECO:0000256" key="2">
    <source>
        <dbReference type="SAM" id="SignalP"/>
    </source>
</evidence>
<name>A0A511YZB4_9CELL</name>
<evidence type="ECO:0000313" key="3">
    <source>
        <dbReference type="EMBL" id="GEN80540.1"/>
    </source>
</evidence>
<dbReference type="OrthoDB" id="5184982at2"/>
<gene>
    <name evidence="3" type="ORF">AFE02nite_22740</name>
</gene>
<dbReference type="Proteomes" id="UP000321484">
    <property type="component" value="Unassembled WGS sequence"/>
</dbReference>
<evidence type="ECO:0000313" key="4">
    <source>
        <dbReference type="Proteomes" id="UP000321484"/>
    </source>
</evidence>
<proteinExistence type="predicted"/>
<protein>
    <recommendedName>
        <fullName evidence="5">Lipoprotein</fullName>
    </recommendedName>
</protein>
<organism evidence="3 4">
    <name type="scientific">Actinotalea fermentans</name>
    <dbReference type="NCBI Taxonomy" id="43671"/>
    <lineage>
        <taxon>Bacteria</taxon>
        <taxon>Bacillati</taxon>
        <taxon>Actinomycetota</taxon>
        <taxon>Actinomycetes</taxon>
        <taxon>Micrococcales</taxon>
        <taxon>Cellulomonadaceae</taxon>
        <taxon>Actinotalea</taxon>
    </lineage>
</organism>
<keyword evidence="2" id="KW-0732">Signal</keyword>
<feature type="chain" id="PRO_5022241214" description="Lipoprotein" evidence="2">
    <location>
        <begin position="30"/>
        <end position="312"/>
    </location>
</feature>
<feature type="signal peptide" evidence="2">
    <location>
        <begin position="1"/>
        <end position="29"/>
    </location>
</feature>
<reference evidence="3 4" key="1">
    <citation type="submission" date="2019-07" db="EMBL/GenBank/DDBJ databases">
        <title>Whole genome shotgun sequence of Actinotalea fermentans NBRC 105374.</title>
        <authorList>
            <person name="Hosoyama A."/>
            <person name="Uohara A."/>
            <person name="Ohji S."/>
            <person name="Ichikawa N."/>
        </authorList>
    </citation>
    <scope>NUCLEOTIDE SEQUENCE [LARGE SCALE GENOMIC DNA]</scope>
    <source>
        <strain evidence="3 4">NBRC 105374</strain>
    </source>
</reference>
<evidence type="ECO:0000256" key="1">
    <source>
        <dbReference type="SAM" id="MobiDB-lite"/>
    </source>
</evidence>
<sequence length="312" mass="31362">MRTMRTGALVGVLVGVLALSLAGCQTGRADDGGAGAGGGAGTEGGGDADVPDVTGDGATLVLQLHAAGGFVPWGYDFASVPALSVYADGTAIVHGPMTMEYPGKALPNLQVVQLPDGTVQEIVAAAAEADLLAPGPDYGMPGVADLPTTRVTIAVGGQTYEHEAYALGAGPGETTPEDEGMFGGGDTGLTEEQSAARVTLAQFIQRVNGLVGATGAEESYAIPALGVMAMPVDPATDQGVEGVDIQVLAWPVGVALADAGQCALVEGADAQTLLATLAEANQLTQFEQDGVTYQAWFRPLLPHETSCADLIG</sequence>
<feature type="compositionally biased region" description="Gly residues" evidence="1">
    <location>
        <begin position="33"/>
        <end position="47"/>
    </location>
</feature>
<dbReference type="EMBL" id="BJYK01000008">
    <property type="protein sequence ID" value="GEN80540.1"/>
    <property type="molecule type" value="Genomic_DNA"/>
</dbReference>
<comment type="caution">
    <text evidence="3">The sequence shown here is derived from an EMBL/GenBank/DDBJ whole genome shotgun (WGS) entry which is preliminary data.</text>
</comment>
<keyword evidence="4" id="KW-1185">Reference proteome</keyword>
<dbReference type="AlphaFoldDB" id="A0A511YZB4"/>
<feature type="region of interest" description="Disordered" evidence="1">
    <location>
        <begin position="33"/>
        <end position="52"/>
    </location>
</feature>
<dbReference type="RefSeq" id="WP_146819683.1">
    <property type="nucleotide sequence ID" value="NZ_BJYK01000008.1"/>
</dbReference>
<evidence type="ECO:0008006" key="5">
    <source>
        <dbReference type="Google" id="ProtNLM"/>
    </source>
</evidence>
<dbReference type="PROSITE" id="PS51257">
    <property type="entry name" value="PROKAR_LIPOPROTEIN"/>
    <property type="match status" value="1"/>
</dbReference>
<accession>A0A511YZB4</accession>